<proteinExistence type="predicted"/>
<evidence type="ECO:0000313" key="2">
    <source>
        <dbReference type="Proteomes" id="UP000272942"/>
    </source>
</evidence>
<accession>A0A3P8FJS8</accession>
<evidence type="ECO:0000313" key="1">
    <source>
        <dbReference type="EMBL" id="VDP76562.1"/>
    </source>
</evidence>
<dbReference type="OrthoDB" id="7854943at2759"/>
<sequence>MVSYGSLVRYLDFERVSVIADSTMMACSSDIADYQLLKRRIEEQTHTDGLLSDGFTLSPRALHSWITRVLYNHRCPFKIYQLAIVTPKGAEIRGPLQFEINWEIAEYVAGYE</sequence>
<name>A0A3P8FJS8_9TREM</name>
<gene>
    <name evidence="1" type="ORF">ECPE_LOCUS5795</name>
</gene>
<dbReference type="AlphaFoldDB" id="A0A3P8FJS8"/>
<organism evidence="1 2">
    <name type="scientific">Echinostoma caproni</name>
    <dbReference type="NCBI Taxonomy" id="27848"/>
    <lineage>
        <taxon>Eukaryota</taxon>
        <taxon>Metazoa</taxon>
        <taxon>Spiralia</taxon>
        <taxon>Lophotrochozoa</taxon>
        <taxon>Platyhelminthes</taxon>
        <taxon>Trematoda</taxon>
        <taxon>Digenea</taxon>
        <taxon>Plagiorchiida</taxon>
        <taxon>Echinostomata</taxon>
        <taxon>Echinostomatoidea</taxon>
        <taxon>Echinostomatidae</taxon>
        <taxon>Echinostoma</taxon>
    </lineage>
</organism>
<protein>
    <submittedName>
        <fullName evidence="1">Uncharacterized protein</fullName>
    </submittedName>
</protein>
<dbReference type="SUPFAM" id="SSF56235">
    <property type="entry name" value="N-terminal nucleophile aminohydrolases (Ntn hydrolases)"/>
    <property type="match status" value="1"/>
</dbReference>
<dbReference type="EMBL" id="UZAN01042693">
    <property type="protein sequence ID" value="VDP76562.1"/>
    <property type="molecule type" value="Genomic_DNA"/>
</dbReference>
<keyword evidence="2" id="KW-1185">Reference proteome</keyword>
<dbReference type="InterPro" id="IPR029055">
    <property type="entry name" value="Ntn_hydrolases_N"/>
</dbReference>
<dbReference type="Proteomes" id="UP000272942">
    <property type="component" value="Unassembled WGS sequence"/>
</dbReference>
<reference evidence="1 2" key="1">
    <citation type="submission" date="2018-11" db="EMBL/GenBank/DDBJ databases">
        <authorList>
            <consortium name="Pathogen Informatics"/>
        </authorList>
    </citation>
    <scope>NUCLEOTIDE SEQUENCE [LARGE SCALE GENOMIC DNA]</scope>
    <source>
        <strain evidence="1 2">Egypt</strain>
    </source>
</reference>
<dbReference type="Gene3D" id="3.60.20.10">
    <property type="entry name" value="Glutamine Phosphoribosylpyrophosphate, subunit 1, domain 1"/>
    <property type="match status" value="1"/>
</dbReference>